<dbReference type="PRINTS" id="PR00344">
    <property type="entry name" value="BCTRLSENSOR"/>
</dbReference>
<dbReference type="SUPFAM" id="SSF55874">
    <property type="entry name" value="ATPase domain of HSP90 chaperone/DNA topoisomerase II/histidine kinase"/>
    <property type="match status" value="1"/>
</dbReference>
<dbReference type="InterPro" id="IPR036097">
    <property type="entry name" value="HisK_dim/P_sf"/>
</dbReference>
<gene>
    <name evidence="8" type="ORF">PXH66_01710</name>
</gene>
<evidence type="ECO:0000256" key="2">
    <source>
        <dbReference type="ARBA" id="ARBA00012438"/>
    </source>
</evidence>
<evidence type="ECO:0000256" key="3">
    <source>
        <dbReference type="ARBA" id="ARBA00022553"/>
    </source>
</evidence>
<keyword evidence="4" id="KW-0808">Transferase</keyword>
<dbReference type="GO" id="GO:0005886">
    <property type="term" value="C:plasma membrane"/>
    <property type="evidence" value="ECO:0007669"/>
    <property type="project" value="TreeGrafter"/>
</dbReference>
<protein>
    <recommendedName>
        <fullName evidence="2">histidine kinase</fullName>
        <ecNumber evidence="2">2.7.13.3</ecNumber>
    </recommendedName>
</protein>
<dbReference type="Pfam" id="PF02518">
    <property type="entry name" value="HATPase_c"/>
    <property type="match status" value="1"/>
</dbReference>
<dbReference type="Gene3D" id="1.10.287.130">
    <property type="match status" value="1"/>
</dbReference>
<dbReference type="Pfam" id="PF00512">
    <property type="entry name" value="HisKA"/>
    <property type="match status" value="1"/>
</dbReference>
<dbReference type="InterPro" id="IPR004358">
    <property type="entry name" value="Sig_transdc_His_kin-like_C"/>
</dbReference>
<keyword evidence="9" id="KW-1185">Reference proteome</keyword>
<dbReference type="InterPro" id="IPR005467">
    <property type="entry name" value="His_kinase_dom"/>
</dbReference>
<evidence type="ECO:0000313" key="9">
    <source>
        <dbReference type="Proteomes" id="UP001218638"/>
    </source>
</evidence>
<proteinExistence type="predicted"/>
<keyword evidence="6" id="KW-1133">Transmembrane helix</keyword>
<dbReference type="SMART" id="SM00388">
    <property type="entry name" value="HisKA"/>
    <property type="match status" value="1"/>
</dbReference>
<dbReference type="AlphaFoldDB" id="A0AAE9ZUX1"/>
<dbReference type="SUPFAM" id="SSF47384">
    <property type="entry name" value="Homodimeric domain of signal transducing histidine kinase"/>
    <property type="match status" value="1"/>
</dbReference>
<dbReference type="GO" id="GO:0009927">
    <property type="term" value="F:histidine phosphotransfer kinase activity"/>
    <property type="evidence" value="ECO:0007669"/>
    <property type="project" value="TreeGrafter"/>
</dbReference>
<dbReference type="InterPro" id="IPR036890">
    <property type="entry name" value="HATPase_C_sf"/>
</dbReference>
<keyword evidence="3" id="KW-0597">Phosphoprotein</keyword>
<organism evidence="8 9">
    <name type="scientific">Synoicihabitans lomoniglobus</name>
    <dbReference type="NCBI Taxonomy" id="2909285"/>
    <lineage>
        <taxon>Bacteria</taxon>
        <taxon>Pseudomonadati</taxon>
        <taxon>Verrucomicrobiota</taxon>
        <taxon>Opitutia</taxon>
        <taxon>Opitutales</taxon>
        <taxon>Opitutaceae</taxon>
        <taxon>Synoicihabitans</taxon>
    </lineage>
</organism>
<dbReference type="SMART" id="SM00387">
    <property type="entry name" value="HATPase_c"/>
    <property type="match status" value="1"/>
</dbReference>
<feature type="transmembrane region" description="Helical" evidence="6">
    <location>
        <begin position="158"/>
        <end position="180"/>
    </location>
</feature>
<dbReference type="CDD" id="cd00082">
    <property type="entry name" value="HisKA"/>
    <property type="match status" value="1"/>
</dbReference>
<dbReference type="InterPro" id="IPR003594">
    <property type="entry name" value="HATPase_dom"/>
</dbReference>
<evidence type="ECO:0000313" key="8">
    <source>
        <dbReference type="EMBL" id="WED65565.1"/>
    </source>
</evidence>
<accession>A0AAE9ZUX1</accession>
<dbReference type="Proteomes" id="UP001218638">
    <property type="component" value="Chromosome"/>
</dbReference>
<dbReference type="PANTHER" id="PTHR43047:SF72">
    <property type="entry name" value="OSMOSENSING HISTIDINE PROTEIN KINASE SLN1"/>
    <property type="match status" value="1"/>
</dbReference>
<evidence type="ECO:0000259" key="7">
    <source>
        <dbReference type="PROSITE" id="PS50109"/>
    </source>
</evidence>
<keyword evidence="6" id="KW-0472">Membrane</keyword>
<dbReference type="EMBL" id="CP119075">
    <property type="protein sequence ID" value="WED65565.1"/>
    <property type="molecule type" value="Genomic_DNA"/>
</dbReference>
<dbReference type="PROSITE" id="PS50109">
    <property type="entry name" value="HIS_KIN"/>
    <property type="match status" value="1"/>
</dbReference>
<dbReference type="InterPro" id="IPR003661">
    <property type="entry name" value="HisK_dim/P_dom"/>
</dbReference>
<feature type="transmembrane region" description="Helical" evidence="6">
    <location>
        <begin position="102"/>
        <end position="119"/>
    </location>
</feature>
<feature type="domain" description="Histidine kinase" evidence="7">
    <location>
        <begin position="241"/>
        <end position="462"/>
    </location>
</feature>
<keyword evidence="5 8" id="KW-0418">Kinase</keyword>
<feature type="transmembrane region" description="Helical" evidence="6">
    <location>
        <begin position="40"/>
        <end position="57"/>
    </location>
</feature>
<dbReference type="EC" id="2.7.13.3" evidence="2"/>
<reference evidence="8" key="1">
    <citation type="submission" date="2023-03" db="EMBL/GenBank/DDBJ databases">
        <title>Lomoglobus Profundus gen. nov., sp. nov., a novel member of the phylum Verrucomicrobia, isolated from deep-marine sediment of South China Sea.</title>
        <authorList>
            <person name="Ahmad T."/>
            <person name="Ishaq S.E."/>
            <person name="Wang F."/>
        </authorList>
    </citation>
    <scope>NUCLEOTIDE SEQUENCE</scope>
    <source>
        <strain evidence="8">LMO-M01</strain>
    </source>
</reference>
<evidence type="ECO:0000256" key="5">
    <source>
        <dbReference type="ARBA" id="ARBA00022777"/>
    </source>
</evidence>
<comment type="catalytic activity">
    <reaction evidence="1">
        <text>ATP + protein L-histidine = ADP + protein N-phospho-L-histidine.</text>
        <dbReference type="EC" id="2.7.13.3"/>
    </reaction>
</comment>
<feature type="transmembrane region" description="Helical" evidence="6">
    <location>
        <begin position="131"/>
        <end position="151"/>
    </location>
</feature>
<name>A0AAE9ZUX1_9BACT</name>
<evidence type="ECO:0000256" key="6">
    <source>
        <dbReference type="SAM" id="Phobius"/>
    </source>
</evidence>
<dbReference type="Gene3D" id="3.30.565.10">
    <property type="entry name" value="Histidine kinase-like ATPase, C-terminal domain"/>
    <property type="match status" value="1"/>
</dbReference>
<feature type="transmembrane region" description="Helical" evidence="6">
    <location>
        <begin position="186"/>
        <end position="206"/>
    </location>
</feature>
<evidence type="ECO:0000256" key="4">
    <source>
        <dbReference type="ARBA" id="ARBA00022679"/>
    </source>
</evidence>
<dbReference type="GO" id="GO:0000155">
    <property type="term" value="F:phosphorelay sensor kinase activity"/>
    <property type="evidence" value="ECO:0007669"/>
    <property type="project" value="InterPro"/>
</dbReference>
<dbReference type="PANTHER" id="PTHR43047">
    <property type="entry name" value="TWO-COMPONENT HISTIDINE PROTEIN KINASE"/>
    <property type="match status" value="1"/>
</dbReference>
<evidence type="ECO:0000256" key="1">
    <source>
        <dbReference type="ARBA" id="ARBA00000085"/>
    </source>
</evidence>
<sequence length="462" mass="50353">MDTAKHQATWQREARRLRFSDLDWEERFRSERIEQSQTRVRVMLIVAMLAVAGMGLGDVAANGRQFPEYVSLSLIHRFGLAIPMWMIMLISTGLPGHPRRSSWLYPVGVVVAMWAIVLLKWRHGLMFRDHYVVSNVFADIAGLLLISVFTLPMLFRTTLGMIVVASVGIVGLFALFDYIIPQIKTVLILSSSLAGTGSAVLALAWLREVGERRDFAQREIMAGLNRELGRLNAEKNEFMAAAAHDLRSPLAAVRGLAGQLRLGRMADPDRQAKALSAIDDLSGRMLEVVNNYLGEHALESGTLPVRLEMVDLRKVIGPAAERHGPAAQTKEQQVLAPAGATVWARTDVTLLGQVLDNFLSNALKFSPRGATVELDVFVATDGSRARLMVTDQGPGVPAAEQDQLFRKFGRTSVRPTGGEESHGIGLAVTKRLAEAMGGAVGCDSPVNAVGTGATFWVELPAN</sequence>
<dbReference type="KEGG" id="slom:PXH66_01710"/>
<keyword evidence="6" id="KW-0812">Transmembrane</keyword>
<dbReference type="RefSeq" id="WP_330928771.1">
    <property type="nucleotide sequence ID" value="NZ_CP119075.1"/>
</dbReference>